<name>A0AAP4FDX9_9MICC</name>
<dbReference type="GO" id="GO:0043190">
    <property type="term" value="C:ATP-binding cassette (ABC) transporter complex"/>
    <property type="evidence" value="ECO:0007669"/>
    <property type="project" value="InterPro"/>
</dbReference>
<gene>
    <name evidence="8" type="ORF">QP116_08845</name>
</gene>
<comment type="caution">
    <text evidence="8">The sequence shown here is derived from an EMBL/GenBank/DDBJ whole genome shotgun (WGS) entry which is preliminary data.</text>
</comment>
<evidence type="ECO:0000256" key="3">
    <source>
        <dbReference type="ARBA" id="ARBA00022592"/>
    </source>
</evidence>
<accession>A0AAP4FDX9</accession>
<evidence type="ECO:0000256" key="1">
    <source>
        <dbReference type="ARBA" id="ARBA00008725"/>
    </source>
</evidence>
<evidence type="ECO:0000256" key="5">
    <source>
        <dbReference type="SAM" id="MobiDB-lite"/>
    </source>
</evidence>
<sequence>MTVQIKHFGRTAAILSIAALGLTACGQANNTSDSSNNGSDNGDAKQVSGTLSGAGASSQESAIGAWTAGLKETQKDLNVQYNPAGSGAGRKAFLSGQASFAGSDASLKEEELADAEKMCGPEGAINIPAYISPIAIVVNLEGVDKINLDAETLAKIFAEKITTWNDPAIAALNEGVDLPDTKIIPVHRADKSGTTDNFTDYLAENAKDAWPAGNVEEWPSDLGGEAAQGTSALVGVVQKSNGAIGYADKSAAGDLTLANIKVGENFQAPEEDAAAKTVEISDRLEGKNENDMAVRINRTSTEEGTYPLVLVSYHIYCSTYKEQSTVDMIQAWGHYVVSEEGQKAANAAAGSAPMTEAMRNDAAKAIDSIKVAE</sequence>
<dbReference type="GO" id="GO:0035435">
    <property type="term" value="P:phosphate ion transmembrane transport"/>
    <property type="evidence" value="ECO:0007669"/>
    <property type="project" value="InterPro"/>
</dbReference>
<dbReference type="Gene3D" id="3.40.190.10">
    <property type="entry name" value="Periplasmic binding protein-like II"/>
    <property type="match status" value="2"/>
</dbReference>
<dbReference type="Pfam" id="PF12849">
    <property type="entry name" value="PBP_like_2"/>
    <property type="match status" value="1"/>
</dbReference>
<keyword evidence="3 4" id="KW-0592">Phosphate transport</keyword>
<dbReference type="PROSITE" id="PS51257">
    <property type="entry name" value="PROKAR_LIPOPROTEIN"/>
    <property type="match status" value="1"/>
</dbReference>
<keyword evidence="6" id="KW-0732">Signal</keyword>
<dbReference type="Proteomes" id="UP001240483">
    <property type="component" value="Unassembled WGS sequence"/>
</dbReference>
<dbReference type="AlphaFoldDB" id="A0AAP4FDX9"/>
<evidence type="ECO:0000256" key="6">
    <source>
        <dbReference type="SAM" id="SignalP"/>
    </source>
</evidence>
<evidence type="ECO:0000313" key="9">
    <source>
        <dbReference type="Proteomes" id="UP001240483"/>
    </source>
</evidence>
<dbReference type="RefSeq" id="WP_101629724.1">
    <property type="nucleotide sequence ID" value="NZ_JASODW010000013.1"/>
</dbReference>
<dbReference type="PANTHER" id="PTHR42996:SF1">
    <property type="entry name" value="PHOSPHATE-BINDING PROTEIN PSTS"/>
    <property type="match status" value="1"/>
</dbReference>
<dbReference type="SUPFAM" id="SSF53850">
    <property type="entry name" value="Periplasmic binding protein-like II"/>
    <property type="match status" value="1"/>
</dbReference>
<evidence type="ECO:0000313" key="8">
    <source>
        <dbReference type="EMBL" id="MDK6275834.1"/>
    </source>
</evidence>
<feature type="compositionally biased region" description="Polar residues" evidence="5">
    <location>
        <begin position="47"/>
        <end position="56"/>
    </location>
</feature>
<feature type="region of interest" description="Disordered" evidence="5">
    <location>
        <begin position="31"/>
        <end position="56"/>
    </location>
</feature>
<dbReference type="PIRSF" id="PIRSF002756">
    <property type="entry name" value="PstS"/>
    <property type="match status" value="1"/>
</dbReference>
<evidence type="ECO:0000259" key="7">
    <source>
        <dbReference type="Pfam" id="PF12849"/>
    </source>
</evidence>
<feature type="compositionally biased region" description="Low complexity" evidence="5">
    <location>
        <begin position="31"/>
        <end position="41"/>
    </location>
</feature>
<dbReference type="InterPro" id="IPR050962">
    <property type="entry name" value="Phosphate-bind_PstS"/>
</dbReference>
<evidence type="ECO:0000256" key="4">
    <source>
        <dbReference type="PIRNR" id="PIRNR002756"/>
    </source>
</evidence>
<evidence type="ECO:0000256" key="2">
    <source>
        <dbReference type="ARBA" id="ARBA00022448"/>
    </source>
</evidence>
<protein>
    <recommendedName>
        <fullName evidence="4">Phosphate-binding protein</fullName>
    </recommendedName>
</protein>
<dbReference type="InterPro" id="IPR005673">
    <property type="entry name" value="ABC_phos-bd_PstS"/>
</dbReference>
<feature type="signal peptide" evidence="6">
    <location>
        <begin position="1"/>
        <end position="28"/>
    </location>
</feature>
<feature type="chain" id="PRO_5042820358" description="Phosphate-binding protein" evidence="6">
    <location>
        <begin position="29"/>
        <end position="373"/>
    </location>
</feature>
<comment type="similarity">
    <text evidence="1 4">Belongs to the PstS family.</text>
</comment>
<reference evidence="8" key="1">
    <citation type="submission" date="2023-05" db="EMBL/GenBank/DDBJ databases">
        <title>Cataloging the Phylogenetic Diversity of Human Bladder Bacteria.</title>
        <authorList>
            <person name="Du J."/>
        </authorList>
    </citation>
    <scope>NUCLEOTIDE SEQUENCE</scope>
    <source>
        <strain evidence="8">UMB9978</strain>
    </source>
</reference>
<feature type="domain" description="PBP" evidence="7">
    <location>
        <begin position="46"/>
        <end position="340"/>
    </location>
</feature>
<organism evidence="8 9">
    <name type="scientific">Pseudoglutamicibacter cumminsii</name>
    <dbReference type="NCBI Taxonomy" id="156979"/>
    <lineage>
        <taxon>Bacteria</taxon>
        <taxon>Bacillati</taxon>
        <taxon>Actinomycetota</taxon>
        <taxon>Actinomycetes</taxon>
        <taxon>Micrococcales</taxon>
        <taxon>Micrococcaceae</taxon>
        <taxon>Pseudoglutamicibacter</taxon>
    </lineage>
</organism>
<dbReference type="GO" id="GO:0042301">
    <property type="term" value="F:phosphate ion binding"/>
    <property type="evidence" value="ECO:0007669"/>
    <property type="project" value="InterPro"/>
</dbReference>
<dbReference type="EMBL" id="JASODW010000013">
    <property type="protein sequence ID" value="MDK6275834.1"/>
    <property type="molecule type" value="Genomic_DNA"/>
</dbReference>
<dbReference type="InterPro" id="IPR024370">
    <property type="entry name" value="PBP_domain"/>
</dbReference>
<keyword evidence="2 4" id="KW-0813">Transport</keyword>
<dbReference type="PANTHER" id="PTHR42996">
    <property type="entry name" value="PHOSPHATE-BINDING PROTEIN PSTS"/>
    <property type="match status" value="1"/>
</dbReference>
<dbReference type="CDD" id="cd13565">
    <property type="entry name" value="PBP2_PstS"/>
    <property type="match status" value="1"/>
</dbReference>
<proteinExistence type="inferred from homology"/>